<protein>
    <recommendedName>
        <fullName evidence="3">Helix-turn-helix domain-containing protein</fullName>
    </recommendedName>
</protein>
<evidence type="ECO:0000313" key="2">
    <source>
        <dbReference type="Proteomes" id="UP000253934"/>
    </source>
</evidence>
<evidence type="ECO:0000313" key="1">
    <source>
        <dbReference type="EMBL" id="RDB37377.1"/>
    </source>
</evidence>
<name>A0A369KX32_9BACT</name>
<evidence type="ECO:0008006" key="3">
    <source>
        <dbReference type="Google" id="ProtNLM"/>
    </source>
</evidence>
<comment type="caution">
    <text evidence="1">The sequence shown here is derived from an EMBL/GenBank/DDBJ whole genome shotgun (WGS) entry which is preliminary data.</text>
</comment>
<dbReference type="EMBL" id="QOVW01000001">
    <property type="protein sequence ID" value="RDB37377.1"/>
    <property type="molecule type" value="Genomic_DNA"/>
</dbReference>
<accession>A0A369KX32</accession>
<sequence>MEKLYDVNSGGRSLNAIWKNEILNSSQKLILHCIASHLDFRSDFKNWLKISISKISSETSFAKRTVQKVLKELIDLGYINKKENFSFKTFLQEENSFCFTDKIFNKYFEYLIRTRKQLHDSHVHSYNIKDSKVTCDSNKLQQCIKSSAVVHHDRPKDARDANILPSYSSLNLIPNNYCVEKNSHTDTVVDKKCFKSIKQASIIVCELLKQKLNKRFIPNFECEDIIKKAVDKLKIDKVSIILSFCKAALKNNAYNKINNYNNIESIFINELEIFINNNKYLDSFESKIETIISKEKLDYKDDHSINKKTEKKLEVNIKSVISEYNHNININDFPVSFKNWYNQLPSICKRNVKKEIKNFGKDKFLNYVLPSINSYKPFINKVDFGAIA</sequence>
<keyword evidence="2" id="KW-1185">Reference proteome</keyword>
<dbReference type="AlphaFoldDB" id="A0A369KX32"/>
<dbReference type="Gene3D" id="1.10.10.10">
    <property type="entry name" value="Winged helix-like DNA-binding domain superfamily/Winged helix DNA-binding domain"/>
    <property type="match status" value="1"/>
</dbReference>
<dbReference type="Proteomes" id="UP000253934">
    <property type="component" value="Unassembled WGS sequence"/>
</dbReference>
<dbReference type="InterPro" id="IPR036388">
    <property type="entry name" value="WH-like_DNA-bd_sf"/>
</dbReference>
<gene>
    <name evidence="1" type="ORF">DCC88_00180</name>
</gene>
<organism evidence="1 2">
    <name type="scientific">Spirobacillus cienkowskii</name>
    <dbReference type="NCBI Taxonomy" id="495820"/>
    <lineage>
        <taxon>Bacteria</taxon>
        <taxon>Pseudomonadati</taxon>
        <taxon>Bdellovibrionota</taxon>
        <taxon>Oligoflexia</taxon>
        <taxon>Silvanigrellales</taxon>
        <taxon>Spirobacillus</taxon>
    </lineage>
</organism>
<proteinExistence type="predicted"/>
<reference evidence="1" key="1">
    <citation type="submission" date="2018-04" db="EMBL/GenBank/DDBJ databases">
        <title>Draft genome sequence of the Candidatus Spirobacillus cienkowskii, a pathogen of freshwater Daphnia species, reconstructed from hemolymph metagenomic reads.</title>
        <authorList>
            <person name="Bresciani L."/>
            <person name="Lemos L.N."/>
            <person name="Wale N."/>
            <person name="Lin J.Y."/>
            <person name="Fernandes G.R."/>
            <person name="Duffy M.A."/>
            <person name="Rodrigues J.M."/>
        </authorList>
    </citation>
    <scope>NUCLEOTIDE SEQUENCE [LARGE SCALE GENOMIC DNA]</scope>
    <source>
        <strain evidence="1">Binning01</strain>
    </source>
</reference>
<dbReference type="Pfam" id="PF13730">
    <property type="entry name" value="HTH_36"/>
    <property type="match status" value="1"/>
</dbReference>